<feature type="domain" description="Glycosyltransferase subfamily 4-like N-terminal" evidence="2">
    <location>
        <begin position="83"/>
        <end position="144"/>
    </location>
</feature>
<dbReference type="AlphaFoldDB" id="A0A9W6B671"/>
<organism evidence="3 4">
    <name type="scientific">Neptunitalea chrysea</name>
    <dbReference type="NCBI Taxonomy" id="1647581"/>
    <lineage>
        <taxon>Bacteria</taxon>
        <taxon>Pseudomonadati</taxon>
        <taxon>Bacteroidota</taxon>
        <taxon>Flavobacteriia</taxon>
        <taxon>Flavobacteriales</taxon>
        <taxon>Flavobacteriaceae</taxon>
        <taxon>Neptunitalea</taxon>
    </lineage>
</organism>
<keyword evidence="4" id="KW-1185">Reference proteome</keyword>
<dbReference type="Pfam" id="PF00534">
    <property type="entry name" value="Glycos_transf_1"/>
    <property type="match status" value="1"/>
</dbReference>
<dbReference type="Gene3D" id="3.40.50.2000">
    <property type="entry name" value="Glycogen Phosphorylase B"/>
    <property type="match status" value="2"/>
</dbReference>
<evidence type="ECO:0000313" key="4">
    <source>
        <dbReference type="Proteomes" id="UP001143545"/>
    </source>
</evidence>
<dbReference type="SUPFAM" id="SSF53756">
    <property type="entry name" value="UDP-Glycosyltransferase/glycogen phosphorylase"/>
    <property type="match status" value="1"/>
</dbReference>
<accession>A0A9W6B671</accession>
<evidence type="ECO:0000313" key="3">
    <source>
        <dbReference type="EMBL" id="GLB52047.1"/>
    </source>
</evidence>
<reference evidence="3" key="1">
    <citation type="submission" date="2022-07" db="EMBL/GenBank/DDBJ databases">
        <title>Taxonomy of Novel Oxalotrophic and Methylotrophic Bacteria.</title>
        <authorList>
            <person name="Sahin N."/>
            <person name="Tani A."/>
        </authorList>
    </citation>
    <scope>NUCLEOTIDE SEQUENCE</scope>
    <source>
        <strain evidence="3">AM327</strain>
    </source>
</reference>
<dbReference type="GO" id="GO:0016757">
    <property type="term" value="F:glycosyltransferase activity"/>
    <property type="evidence" value="ECO:0007669"/>
    <property type="project" value="InterPro"/>
</dbReference>
<dbReference type="PANTHER" id="PTHR12526">
    <property type="entry name" value="GLYCOSYLTRANSFERASE"/>
    <property type="match status" value="1"/>
</dbReference>
<gene>
    <name evidence="3" type="ORF">NBRC110019_10860</name>
</gene>
<proteinExistence type="predicted"/>
<dbReference type="Proteomes" id="UP001143545">
    <property type="component" value="Unassembled WGS sequence"/>
</dbReference>
<dbReference type="PANTHER" id="PTHR12526:SF630">
    <property type="entry name" value="GLYCOSYLTRANSFERASE"/>
    <property type="match status" value="1"/>
</dbReference>
<comment type="caution">
    <text evidence="3">The sequence shown here is derived from an EMBL/GenBank/DDBJ whole genome shotgun (WGS) entry which is preliminary data.</text>
</comment>
<protein>
    <submittedName>
        <fullName evidence="3">Uncharacterized protein</fullName>
    </submittedName>
</protein>
<evidence type="ECO:0000259" key="1">
    <source>
        <dbReference type="Pfam" id="PF00534"/>
    </source>
</evidence>
<dbReference type="Pfam" id="PF13477">
    <property type="entry name" value="Glyco_trans_4_2"/>
    <property type="match status" value="1"/>
</dbReference>
<sequence length="372" mass="43047">MPTLHFFRWVDQLKEENYEVYWFDITDGATKIPRINWVDQITDWKLRWNYPGRIFLKKQLPNIYRSIGRINEKSTVAVFEEKLKEIQPDIVHSFALYVSCTPIIGVMEKYKDIKWIYSSWGSDLFYFQNQPEYLKDIKRVLPRVDYLFTDCHRDYNIAKKHGFDGEFLGAFPGGGGFDFTLMDSLKKDISKRKDILIKGYQGRSGRAIEVLKSLLACKRLFSDYNIVIFGAGKEVLDYIHNSEFKSWTNLQVNERIKHDKVLELMGTSVVYVGNSDSDGTPNTLLEAMCMDVIPVQSNPGGATQELIEDGKNGFLIQDCEDILHIQSVLTKVISTISDSYVAIVNENRALCKRFEYNMVKSEVLKKYQQVLS</sequence>
<dbReference type="EMBL" id="BRVP01000006">
    <property type="protein sequence ID" value="GLB52047.1"/>
    <property type="molecule type" value="Genomic_DNA"/>
</dbReference>
<evidence type="ECO:0000259" key="2">
    <source>
        <dbReference type="Pfam" id="PF13477"/>
    </source>
</evidence>
<feature type="domain" description="Glycosyl transferase family 1" evidence="1">
    <location>
        <begin position="213"/>
        <end position="328"/>
    </location>
</feature>
<dbReference type="InterPro" id="IPR028098">
    <property type="entry name" value="Glyco_trans_4-like_N"/>
</dbReference>
<name>A0A9W6B671_9FLAO</name>
<dbReference type="InterPro" id="IPR001296">
    <property type="entry name" value="Glyco_trans_1"/>
</dbReference>